<evidence type="ECO:0000313" key="4">
    <source>
        <dbReference type="EMBL" id="EPE37355.1"/>
    </source>
</evidence>
<dbReference type="InterPro" id="IPR023393">
    <property type="entry name" value="START-like_dom_sf"/>
</dbReference>
<comment type="caution">
    <text evidence="4">The sequence shown here is derived from an EMBL/GenBank/DDBJ whole genome shotgun (WGS) entry which is preliminary data.</text>
</comment>
<dbReference type="Pfam" id="PF03364">
    <property type="entry name" value="Polyketide_cyc"/>
    <property type="match status" value="1"/>
</dbReference>
<dbReference type="PANTHER" id="PTHR12901:SF10">
    <property type="entry name" value="COENZYME Q-BINDING PROTEIN COQ10, MITOCHONDRIAL"/>
    <property type="match status" value="1"/>
</dbReference>
<evidence type="ECO:0000259" key="3">
    <source>
        <dbReference type="Pfam" id="PF03364"/>
    </source>
</evidence>
<dbReference type="AlphaFoldDB" id="S3DI39"/>
<protein>
    <submittedName>
        <fullName evidence="4">Polyketide cyclase / dehydrase and lipid transport protein</fullName>
    </submittedName>
</protein>
<name>S3DI39_9GAMM</name>
<dbReference type="STRING" id="28176.CF66_9004"/>
<keyword evidence="2" id="KW-1277">Toxin-antitoxin system</keyword>
<dbReference type="SUPFAM" id="SSF55961">
    <property type="entry name" value="Bet v1-like"/>
    <property type="match status" value="1"/>
</dbReference>
<dbReference type="CDD" id="cd07813">
    <property type="entry name" value="COQ10p_like"/>
    <property type="match status" value="1"/>
</dbReference>
<dbReference type="EMBL" id="AMSD01000002">
    <property type="protein sequence ID" value="EPE37355.1"/>
    <property type="molecule type" value="Genomic_DNA"/>
</dbReference>
<evidence type="ECO:0000313" key="5">
    <source>
        <dbReference type="Proteomes" id="UP000053688"/>
    </source>
</evidence>
<proteinExistence type="inferred from homology"/>
<evidence type="ECO:0000256" key="1">
    <source>
        <dbReference type="ARBA" id="ARBA00008918"/>
    </source>
</evidence>
<dbReference type="RefSeq" id="WP_016503987.1">
    <property type="nucleotide sequence ID" value="NZ_AMSD01000002.1"/>
</dbReference>
<keyword evidence="5" id="KW-1185">Reference proteome</keyword>
<dbReference type="Proteomes" id="UP000053688">
    <property type="component" value="Unassembled WGS sequence"/>
</dbReference>
<dbReference type="InterPro" id="IPR044996">
    <property type="entry name" value="COQ10-like"/>
</dbReference>
<accession>S3DI39</accession>
<feature type="domain" description="Coenzyme Q-binding protein COQ10 START" evidence="3">
    <location>
        <begin position="10"/>
        <end position="135"/>
    </location>
</feature>
<organism evidence="4 5">
    <name type="scientific">Candidatus Photodesmus katoptron Akat1</name>
    <dbReference type="NCBI Taxonomy" id="1236703"/>
    <lineage>
        <taxon>Bacteria</taxon>
        <taxon>Pseudomonadati</taxon>
        <taxon>Pseudomonadota</taxon>
        <taxon>Gammaproteobacteria</taxon>
        <taxon>Vibrionales</taxon>
        <taxon>Vibrionaceae</taxon>
        <taxon>Candidatus Photodesmus</taxon>
    </lineage>
</organism>
<evidence type="ECO:0000256" key="2">
    <source>
        <dbReference type="ARBA" id="ARBA00022649"/>
    </source>
</evidence>
<comment type="similarity">
    <text evidence="1">Belongs to the ribosome association toxin RatA family.</text>
</comment>
<dbReference type="GO" id="GO:0045333">
    <property type="term" value="P:cellular respiration"/>
    <property type="evidence" value="ECO:0007669"/>
    <property type="project" value="InterPro"/>
</dbReference>
<dbReference type="eggNOG" id="COG2867">
    <property type="taxonomic scope" value="Bacteria"/>
</dbReference>
<sequence length="149" mass="16532">MNRVSYSELVSFSVEEMFDLVKDVARYPEFLPSCSGSSIIESSDSQMIASINVSRLGITKTFITSNTLIASSSIIMNLIDGPFKILKGGWNFVLLNKTACQVKLELEFEFSNRLIELAFNAFLIESANSIVNAFTKRAKQVYGCCENSS</sequence>
<reference evidence="4 5" key="1">
    <citation type="journal article" date="2014" name="Environ. Microbiol.">
        <title>Genomic signatures of obligate host dependence in the luminous bacterial symbiont of a vertebrate.</title>
        <authorList>
            <person name="Hendry T.A."/>
            <person name="de Wet J.R."/>
            <person name="Dunlap P.V."/>
        </authorList>
    </citation>
    <scope>NUCLEOTIDE SEQUENCE [LARGE SCALE GENOMIC DNA]</scope>
    <source>
        <strain evidence="4 5">Akat1</strain>
    </source>
</reference>
<dbReference type="PANTHER" id="PTHR12901">
    <property type="entry name" value="SPERM PROTEIN HOMOLOG"/>
    <property type="match status" value="1"/>
</dbReference>
<gene>
    <name evidence="4" type="ORF">O1U_0655</name>
</gene>
<dbReference type="PATRIC" id="fig|1236703.3.peg.669"/>
<dbReference type="Gene3D" id="3.30.530.20">
    <property type="match status" value="1"/>
</dbReference>
<dbReference type="GO" id="GO:0048039">
    <property type="term" value="F:ubiquinone binding"/>
    <property type="evidence" value="ECO:0007669"/>
    <property type="project" value="InterPro"/>
</dbReference>
<dbReference type="InterPro" id="IPR005031">
    <property type="entry name" value="COQ10_START"/>
</dbReference>